<proteinExistence type="evidence at transcript level"/>
<dbReference type="AlphaFoldDB" id="D5ADC0"/>
<dbReference type="PANTHER" id="PTHR34454:SF3">
    <property type="entry name" value="PEPTIDASE I, PUTATIVE-RELATED"/>
    <property type="match status" value="1"/>
</dbReference>
<accession>D5ADC0</accession>
<sequence>MMMFRPWIFIWFSVVFAPISLATSSNSTADQIPVPSLNSLSEVIQVISAAQDWNSEEVVVSNIDTAGAKVGKTQSYELEVQVGEKVFPARFVDELTSSRYSGGKETAVDGENSFRGLMESANLAAEAVLLPFQMEGPLEVWIEEADNLQLVMPDNNNIGGLKHLILAEGVVVTVEGAREVSLAYPVDFPSSLNTSFPVSGPRSNLWALSLSLRHAMQLEGRHLVALRIVGPTLMVAAALGNQETAESNVEAKFFAPGALELFTNRTESNSPSPIGKLTDQQTWPLPSLYSSDLKLLFLEKLLIKYLGNRAYREGSFRIIRASATASVFVKIQLELEKKISNDSFDSDLWPAWRTRPTVQRLHFEVLARVEGKKLKPILIKRLKPFVKVETYSWSALMSNVSFTSFPSVLIPCSPLTLDVQW</sequence>
<organism evidence="2">
    <name type="scientific">Picea sitchensis</name>
    <name type="common">Sitka spruce</name>
    <name type="synonym">Pinus sitchensis</name>
    <dbReference type="NCBI Taxonomy" id="3332"/>
    <lineage>
        <taxon>Eukaryota</taxon>
        <taxon>Viridiplantae</taxon>
        <taxon>Streptophyta</taxon>
        <taxon>Embryophyta</taxon>
        <taxon>Tracheophyta</taxon>
        <taxon>Spermatophyta</taxon>
        <taxon>Pinopsida</taxon>
        <taxon>Pinidae</taxon>
        <taxon>Conifers I</taxon>
        <taxon>Pinales</taxon>
        <taxon>Pinaceae</taxon>
        <taxon>Picea</taxon>
    </lineage>
</organism>
<dbReference type="EMBL" id="BT124277">
    <property type="protein sequence ID" value="ADE77539.1"/>
    <property type="molecule type" value="mRNA"/>
</dbReference>
<keyword evidence="1" id="KW-0732">Signal</keyword>
<protein>
    <submittedName>
        <fullName evidence="2">Uncharacterized protein</fullName>
    </submittedName>
</protein>
<evidence type="ECO:0000313" key="2">
    <source>
        <dbReference type="EMBL" id="ADE77539.1"/>
    </source>
</evidence>
<feature type="signal peptide" evidence="1">
    <location>
        <begin position="1"/>
        <end position="22"/>
    </location>
</feature>
<dbReference type="PANTHER" id="PTHR34454">
    <property type="entry name" value="TUNICAMYCIN INDUCED PROTEIN"/>
    <property type="match status" value="1"/>
</dbReference>
<evidence type="ECO:0000256" key="1">
    <source>
        <dbReference type="SAM" id="SignalP"/>
    </source>
</evidence>
<name>D5ADC0_PICSI</name>
<feature type="chain" id="PRO_5003069152" evidence="1">
    <location>
        <begin position="23"/>
        <end position="421"/>
    </location>
</feature>
<dbReference type="InterPro" id="IPR053283">
    <property type="entry name" value="TUNICAMYCIN_INDUCED_1"/>
</dbReference>
<reference evidence="2" key="1">
    <citation type="submission" date="2010-04" db="EMBL/GenBank/DDBJ databases">
        <authorList>
            <person name="Reid K.E."/>
            <person name="Liao N."/>
            <person name="Chan S."/>
            <person name="Docking R."/>
            <person name="Taylor G."/>
            <person name="Moore R."/>
            <person name="Mayo M."/>
            <person name="Munro S."/>
            <person name="King J."/>
            <person name="Yanchuk A."/>
            <person name="Holt R."/>
            <person name="Jones S."/>
            <person name="Marra M."/>
            <person name="Ritland C.E."/>
            <person name="Ritland K."/>
            <person name="Bohlmann J."/>
        </authorList>
    </citation>
    <scope>NUCLEOTIDE SEQUENCE</scope>
    <source>
        <tissue evidence="2">Bud</tissue>
    </source>
</reference>